<accession>A0ABP9VIW1</accession>
<evidence type="ECO:0000313" key="2">
    <source>
        <dbReference type="EMBL" id="GAA5505137.1"/>
    </source>
</evidence>
<sequence>MAQESTDESDPRNAAVDGTAKDAANLDSGSGDAAEASAKFRGQRWAIGVTILVVAIAYAGYRWTQSNPTSAQSQHVEPSPQEKFDQIHEPLVQGKATALEIDDFEITDSMLLQVKDLEAVETLIVDQGRVTDEGIAHLPTLPNLQLVRLRYSPITDAGMATLAKCSSLWYVNLPHAECTAKGVQLLKAIPELRQLRIASPKLGNEVTREIASIQSLRGVHLIDVPVTNDGLKSLASLPYLESLYLDNSLVTESGWRWLYTNYPQIHVHVNQEHHDYDPKAHVHHD</sequence>
<reference evidence="2 3" key="1">
    <citation type="submission" date="2024-02" db="EMBL/GenBank/DDBJ databases">
        <title>Rhodopirellula caenicola NBRC 110016.</title>
        <authorList>
            <person name="Ichikawa N."/>
            <person name="Katano-Makiyama Y."/>
            <person name="Hidaka K."/>
        </authorList>
    </citation>
    <scope>NUCLEOTIDE SEQUENCE [LARGE SCALE GENOMIC DNA]</scope>
    <source>
        <strain evidence="2 3">NBRC 110016</strain>
    </source>
</reference>
<dbReference type="EMBL" id="BAABRO010000001">
    <property type="protein sequence ID" value="GAA5505137.1"/>
    <property type="molecule type" value="Genomic_DNA"/>
</dbReference>
<evidence type="ECO:0008006" key="4">
    <source>
        <dbReference type="Google" id="ProtNLM"/>
    </source>
</evidence>
<organism evidence="2 3">
    <name type="scientific">Novipirellula caenicola</name>
    <dbReference type="NCBI Taxonomy" id="1536901"/>
    <lineage>
        <taxon>Bacteria</taxon>
        <taxon>Pseudomonadati</taxon>
        <taxon>Planctomycetota</taxon>
        <taxon>Planctomycetia</taxon>
        <taxon>Pirellulales</taxon>
        <taxon>Pirellulaceae</taxon>
        <taxon>Novipirellula</taxon>
    </lineage>
</organism>
<dbReference type="InterPro" id="IPR032675">
    <property type="entry name" value="LRR_dom_sf"/>
</dbReference>
<proteinExistence type="predicted"/>
<evidence type="ECO:0000256" key="1">
    <source>
        <dbReference type="SAM" id="MobiDB-lite"/>
    </source>
</evidence>
<dbReference type="SUPFAM" id="SSF52047">
    <property type="entry name" value="RNI-like"/>
    <property type="match status" value="1"/>
</dbReference>
<name>A0ABP9VIW1_9BACT</name>
<comment type="caution">
    <text evidence="2">The sequence shown here is derived from an EMBL/GenBank/DDBJ whole genome shotgun (WGS) entry which is preliminary data.</text>
</comment>
<dbReference type="RefSeq" id="WP_345682216.1">
    <property type="nucleotide sequence ID" value="NZ_BAABRO010000001.1"/>
</dbReference>
<keyword evidence="3" id="KW-1185">Reference proteome</keyword>
<evidence type="ECO:0000313" key="3">
    <source>
        <dbReference type="Proteomes" id="UP001416858"/>
    </source>
</evidence>
<protein>
    <recommendedName>
        <fullName evidence="4">Leucine Rich repeats (2 copies)</fullName>
    </recommendedName>
</protein>
<dbReference type="Gene3D" id="3.80.10.10">
    <property type="entry name" value="Ribonuclease Inhibitor"/>
    <property type="match status" value="1"/>
</dbReference>
<dbReference type="Proteomes" id="UP001416858">
    <property type="component" value="Unassembled WGS sequence"/>
</dbReference>
<gene>
    <name evidence="2" type="ORF">Rcae01_00578</name>
</gene>
<feature type="region of interest" description="Disordered" evidence="1">
    <location>
        <begin position="1"/>
        <end position="32"/>
    </location>
</feature>